<evidence type="ECO:0000256" key="2">
    <source>
        <dbReference type="ARBA" id="ARBA00022679"/>
    </source>
</evidence>
<proteinExistence type="inferred from homology"/>
<protein>
    <recommendedName>
        <fullName evidence="7">Anti-sigma F factor</fullName>
        <ecNumber evidence="7">2.7.11.1</ecNumber>
    </recommendedName>
    <alternativeName>
        <fullName evidence="7">Stage II sporulation protein AB</fullName>
    </alternativeName>
</protein>
<keyword evidence="10" id="KW-1185">Reference proteome</keyword>
<evidence type="ECO:0000256" key="1">
    <source>
        <dbReference type="ARBA" id="ARBA00022527"/>
    </source>
</evidence>
<comment type="similarity">
    <text evidence="7">Belongs to the anti-sigma-factor family.</text>
</comment>
<dbReference type="HAMAP" id="MF_00637">
    <property type="entry name" value="Anti_sigma_F"/>
    <property type="match status" value="1"/>
</dbReference>
<sequence>MYENKMKIQFLSKSQNESFARVSVAAFVSQLDPTIEQITDVKTAVSEAVTNSIIHGYDEKEGLVTIEAMIKDKEVTIVIYDDGKGIENIELAMQPLYTSRPDLERSGMGFTVMETFMDKVEVQSQKEKGTKIIMKKVFE</sequence>
<organism evidence="9 10">
    <name type="scientific">Clostridium oceanicum</name>
    <dbReference type="NCBI Taxonomy" id="1543"/>
    <lineage>
        <taxon>Bacteria</taxon>
        <taxon>Bacillati</taxon>
        <taxon>Bacillota</taxon>
        <taxon>Clostridia</taxon>
        <taxon>Eubacteriales</taxon>
        <taxon>Clostridiaceae</taxon>
        <taxon>Clostridium</taxon>
    </lineage>
</organism>
<keyword evidence="3 7" id="KW-0547">Nucleotide-binding</keyword>
<dbReference type="InterPro" id="IPR050267">
    <property type="entry name" value="Anti-sigma-factor_SerPK"/>
</dbReference>
<evidence type="ECO:0000256" key="5">
    <source>
        <dbReference type="ARBA" id="ARBA00022840"/>
    </source>
</evidence>
<name>A0ABP3V801_9CLOT</name>
<dbReference type="Gene3D" id="3.30.565.10">
    <property type="entry name" value="Histidine kinase-like ATPase, C-terminal domain"/>
    <property type="match status" value="1"/>
</dbReference>
<comment type="function">
    <text evidence="7">Binds to sigma F and blocks its ability to form an RNA polymerase holoenzyme (E-sigma F). Phosphorylates SpoIIAA on a serine residue. This phosphorylation may enable SpoIIAA to act as an anti-anti-sigma factor that counteracts SpoIIAB and thus releases sigma F from inhibition.</text>
</comment>
<comment type="catalytic activity">
    <reaction evidence="7">
        <text>L-seryl-[protein] + ATP = O-phospho-L-seryl-[protein] + ADP + H(+)</text>
        <dbReference type="Rhea" id="RHEA:17989"/>
        <dbReference type="Rhea" id="RHEA-COMP:9863"/>
        <dbReference type="Rhea" id="RHEA-COMP:11604"/>
        <dbReference type="ChEBI" id="CHEBI:15378"/>
        <dbReference type="ChEBI" id="CHEBI:29999"/>
        <dbReference type="ChEBI" id="CHEBI:30616"/>
        <dbReference type="ChEBI" id="CHEBI:83421"/>
        <dbReference type="ChEBI" id="CHEBI:456216"/>
        <dbReference type="EC" id="2.7.11.1"/>
    </reaction>
</comment>
<evidence type="ECO:0000313" key="9">
    <source>
        <dbReference type="EMBL" id="GAA0747806.1"/>
    </source>
</evidence>
<dbReference type="EC" id="2.7.11.1" evidence="7"/>
<keyword evidence="1 7" id="KW-0723">Serine/threonine-protein kinase</keyword>
<dbReference type="PANTHER" id="PTHR35526:SF3">
    <property type="entry name" value="ANTI-SIGMA-F FACTOR RSBW"/>
    <property type="match status" value="1"/>
</dbReference>
<gene>
    <name evidence="7 9" type="primary">spoIIAB</name>
    <name evidence="9" type="ORF">GCM10008906_37330</name>
</gene>
<evidence type="ECO:0000313" key="10">
    <source>
        <dbReference type="Proteomes" id="UP001501510"/>
    </source>
</evidence>
<keyword evidence="2 7" id="KW-0808">Transferase</keyword>
<accession>A0ABP3V801</accession>
<keyword evidence="4 7" id="KW-0418">Kinase</keyword>
<keyword evidence="6 7" id="KW-0749">Sporulation</keyword>
<dbReference type="Proteomes" id="UP001501510">
    <property type="component" value="Unassembled WGS sequence"/>
</dbReference>
<comment type="catalytic activity">
    <reaction evidence="7">
        <text>L-threonyl-[protein] + ATP = O-phospho-L-threonyl-[protein] + ADP + H(+)</text>
        <dbReference type="Rhea" id="RHEA:46608"/>
        <dbReference type="Rhea" id="RHEA-COMP:11060"/>
        <dbReference type="Rhea" id="RHEA-COMP:11605"/>
        <dbReference type="ChEBI" id="CHEBI:15378"/>
        <dbReference type="ChEBI" id="CHEBI:30013"/>
        <dbReference type="ChEBI" id="CHEBI:30616"/>
        <dbReference type="ChEBI" id="CHEBI:61977"/>
        <dbReference type="ChEBI" id="CHEBI:456216"/>
        <dbReference type="EC" id="2.7.11.1"/>
    </reaction>
</comment>
<dbReference type="SUPFAM" id="SSF55874">
    <property type="entry name" value="ATPase domain of HSP90 chaperone/DNA topoisomerase II/histidine kinase"/>
    <property type="match status" value="1"/>
</dbReference>
<evidence type="ECO:0000259" key="8">
    <source>
        <dbReference type="SMART" id="SM00387"/>
    </source>
</evidence>
<dbReference type="RefSeq" id="WP_343764274.1">
    <property type="nucleotide sequence ID" value="NZ_BAAACG010000019.1"/>
</dbReference>
<evidence type="ECO:0000256" key="7">
    <source>
        <dbReference type="HAMAP-Rule" id="MF_00637"/>
    </source>
</evidence>
<dbReference type="SMART" id="SM00387">
    <property type="entry name" value="HATPase_c"/>
    <property type="match status" value="1"/>
</dbReference>
<dbReference type="InterPro" id="IPR003594">
    <property type="entry name" value="HATPase_dom"/>
</dbReference>
<evidence type="ECO:0000256" key="4">
    <source>
        <dbReference type="ARBA" id="ARBA00022777"/>
    </source>
</evidence>
<keyword evidence="5 7" id="KW-0067">ATP-binding</keyword>
<dbReference type="InterPro" id="IPR010194">
    <property type="entry name" value="Anti-sigma_F"/>
</dbReference>
<comment type="caution">
    <text evidence="9">The sequence shown here is derived from an EMBL/GenBank/DDBJ whole genome shotgun (WGS) entry which is preliminary data.</text>
</comment>
<evidence type="ECO:0000256" key="3">
    <source>
        <dbReference type="ARBA" id="ARBA00022741"/>
    </source>
</evidence>
<dbReference type="EMBL" id="BAAACG010000019">
    <property type="protein sequence ID" value="GAA0747806.1"/>
    <property type="molecule type" value="Genomic_DNA"/>
</dbReference>
<evidence type="ECO:0000256" key="6">
    <source>
        <dbReference type="ARBA" id="ARBA00022969"/>
    </source>
</evidence>
<feature type="domain" description="Histidine kinase/HSP90-like ATPase" evidence="8">
    <location>
        <begin position="36"/>
        <end position="139"/>
    </location>
</feature>
<dbReference type="NCBIfam" id="TIGR01925">
    <property type="entry name" value="spIIAB"/>
    <property type="match status" value="1"/>
</dbReference>
<dbReference type="InterPro" id="IPR036890">
    <property type="entry name" value="HATPase_C_sf"/>
</dbReference>
<dbReference type="PANTHER" id="PTHR35526">
    <property type="entry name" value="ANTI-SIGMA-F FACTOR RSBW-RELATED"/>
    <property type="match status" value="1"/>
</dbReference>
<dbReference type="Pfam" id="PF13581">
    <property type="entry name" value="HATPase_c_2"/>
    <property type="match status" value="1"/>
</dbReference>
<reference evidence="10" key="1">
    <citation type="journal article" date="2019" name="Int. J. Syst. Evol. Microbiol.">
        <title>The Global Catalogue of Microorganisms (GCM) 10K type strain sequencing project: providing services to taxonomists for standard genome sequencing and annotation.</title>
        <authorList>
            <consortium name="The Broad Institute Genomics Platform"/>
            <consortium name="The Broad Institute Genome Sequencing Center for Infectious Disease"/>
            <person name="Wu L."/>
            <person name="Ma J."/>
        </authorList>
    </citation>
    <scope>NUCLEOTIDE SEQUENCE [LARGE SCALE GENOMIC DNA]</scope>
    <source>
        <strain evidence="10">JCM 1407</strain>
    </source>
</reference>